<evidence type="ECO:0000256" key="1">
    <source>
        <dbReference type="SAM" id="MobiDB-lite"/>
    </source>
</evidence>
<dbReference type="KEGG" id="nmo:Nmlp_2729"/>
<proteinExistence type="predicted"/>
<dbReference type="HOGENOM" id="CLU_2875172_0_0_2"/>
<feature type="region of interest" description="Disordered" evidence="1">
    <location>
        <begin position="21"/>
        <end position="63"/>
    </location>
</feature>
<dbReference type="STRING" id="268739.Nmlp_2729"/>
<organism evidence="2 3">
    <name type="scientific">Natronomonas moolapensis (strain DSM 18674 / CECT 7526 / JCM 14361 / 8.8.11)</name>
    <dbReference type="NCBI Taxonomy" id="268739"/>
    <lineage>
        <taxon>Archaea</taxon>
        <taxon>Methanobacteriati</taxon>
        <taxon>Methanobacteriota</taxon>
        <taxon>Stenosarchaea group</taxon>
        <taxon>Halobacteria</taxon>
        <taxon>Halobacteriales</taxon>
        <taxon>Natronomonadaceae</taxon>
        <taxon>Natronomonas</taxon>
    </lineage>
</organism>
<dbReference type="EMBL" id="HF582854">
    <property type="protein sequence ID" value="CCQ36882.1"/>
    <property type="molecule type" value="Genomic_DNA"/>
</dbReference>
<dbReference type="Proteomes" id="UP000011867">
    <property type="component" value="Chromosome"/>
</dbReference>
<reference evidence="2 3" key="1">
    <citation type="journal article" date="2013" name="Genome Announc.">
        <title>Genome of the haloarchaeon Natronomonas moolapensis, a neutrophilic member of a previously haloalkaliphilic genus.</title>
        <authorList>
            <person name="Dyall-Smith M.L."/>
            <person name="Pfeiffer F."/>
            <person name="Oberwinkler T."/>
            <person name="Klee K."/>
            <person name="Rampp M."/>
            <person name="Palm P."/>
            <person name="Gross K."/>
            <person name="Schuster S.C."/>
            <person name="Oesterhelt D."/>
        </authorList>
    </citation>
    <scope>NUCLEOTIDE SEQUENCE [LARGE SCALE GENOMIC DNA]</scope>
    <source>
        <strain evidence="3">DSM 18674 / JCM 14361 / 8.8.11</strain>
    </source>
</reference>
<evidence type="ECO:0000313" key="2">
    <source>
        <dbReference type="EMBL" id="CCQ36882.1"/>
    </source>
</evidence>
<evidence type="ECO:0000313" key="3">
    <source>
        <dbReference type="Proteomes" id="UP000011867"/>
    </source>
</evidence>
<protein>
    <submittedName>
        <fullName evidence="2">Uncharacterized protein</fullName>
    </submittedName>
</protein>
<sequence>MTGPMLTYRLGRRPKTYYNSDAVENDLADGSGRADRDNADGLADGTGVSVTDPPTDGDGDAAE</sequence>
<accession>M1Y2Y5</accession>
<keyword evidence="3" id="KW-1185">Reference proteome</keyword>
<gene>
    <name evidence="2" type="ordered locus">Nmlp_2729</name>
</gene>
<dbReference type="AlphaFoldDB" id="M1Y2Y5"/>
<name>M1Y2Y5_NATM8</name>